<keyword evidence="2" id="KW-1185">Reference proteome</keyword>
<dbReference type="Pfam" id="PF02287">
    <property type="entry name" value="Dehydratase_SU"/>
    <property type="match status" value="1"/>
</dbReference>
<dbReference type="PIRSF" id="PIRSF018505">
    <property type="entry name" value="Prpndl_dhdrts_sm"/>
    <property type="match status" value="1"/>
</dbReference>
<protein>
    <submittedName>
        <fullName evidence="1">Glycerol dehydrogenase</fullName>
    </submittedName>
</protein>
<dbReference type="EMBL" id="BLKW01000002">
    <property type="protein sequence ID" value="GFG73336.1"/>
    <property type="molecule type" value="Genomic_DNA"/>
</dbReference>
<accession>A0A7I9XV42</accession>
<gene>
    <name evidence="1" type="ORF">MBOT_07010</name>
</gene>
<proteinExistence type="predicted"/>
<evidence type="ECO:0000313" key="1">
    <source>
        <dbReference type="EMBL" id="GFG73336.1"/>
    </source>
</evidence>
<dbReference type="Gene3D" id="1.10.1510.20">
    <property type="entry name" value="Propanediol/glycerol dehydratase, small subunit"/>
    <property type="match status" value="1"/>
</dbReference>
<name>A0A7I9XV42_9MYCO</name>
<comment type="caution">
    <text evidence="1">The sequence shown here is derived from an EMBL/GenBank/DDBJ whole genome shotgun (WGS) entry which is preliminary data.</text>
</comment>
<evidence type="ECO:0000313" key="2">
    <source>
        <dbReference type="Proteomes" id="UP000465361"/>
    </source>
</evidence>
<dbReference type="InterPro" id="IPR003207">
    <property type="entry name" value="Ppandiol/glycerol_DeHydtase_su"/>
</dbReference>
<dbReference type="Proteomes" id="UP000465361">
    <property type="component" value="Unassembled WGS sequence"/>
</dbReference>
<sequence length="142" mass="15820">MTHPKLDPVHDYPLSVKRPELLYTSTGKHVADLTMDKVTAGEITPEDLRIAPETLRLQAQIAERVGRPQLGANLRRAAEMTAISDTRVLEIYNALRPRAATKEELLEIADELETTYAATRLGALVREAAEVYEQRDLLATAE</sequence>
<dbReference type="RefSeq" id="WP_163754300.1">
    <property type="nucleotide sequence ID" value="NZ_BLKW01000002.1"/>
</dbReference>
<dbReference type="InterPro" id="IPR036091">
    <property type="entry name" value="Prodiol/glycerol_DeHase__sf_su"/>
</dbReference>
<dbReference type="SUPFAM" id="SSF47148">
    <property type="entry name" value="Diol dehydratase, gamma subunit"/>
    <property type="match status" value="1"/>
</dbReference>
<dbReference type="AlphaFoldDB" id="A0A7I9XV42"/>
<reference evidence="1 2" key="1">
    <citation type="journal article" date="2019" name="Emerg. Microbes Infect.">
        <title>Comprehensive subspecies identification of 175 nontuberculous mycobacteria species based on 7547 genomic profiles.</title>
        <authorList>
            <person name="Matsumoto Y."/>
            <person name="Kinjo T."/>
            <person name="Motooka D."/>
            <person name="Nabeya D."/>
            <person name="Jung N."/>
            <person name="Uechi K."/>
            <person name="Horii T."/>
            <person name="Iida T."/>
            <person name="Fujita J."/>
            <person name="Nakamura S."/>
        </authorList>
    </citation>
    <scope>NUCLEOTIDE SEQUENCE [LARGE SCALE GENOMIC DNA]</scope>
    <source>
        <strain evidence="1 2">JCM 17322</strain>
    </source>
</reference>
<dbReference type="NCBIfam" id="NF011972">
    <property type="entry name" value="PRK15443.1-3"/>
    <property type="match status" value="1"/>
</dbReference>
<organism evidence="1 2">
    <name type="scientific">Mycobacterium botniense</name>
    <dbReference type="NCBI Taxonomy" id="84962"/>
    <lineage>
        <taxon>Bacteria</taxon>
        <taxon>Bacillati</taxon>
        <taxon>Actinomycetota</taxon>
        <taxon>Actinomycetes</taxon>
        <taxon>Mycobacteriales</taxon>
        <taxon>Mycobacteriaceae</taxon>
        <taxon>Mycobacterium</taxon>
    </lineage>
</organism>